<dbReference type="EMBL" id="MIJD01000019">
    <property type="protein sequence ID" value="OPE55749.1"/>
    <property type="molecule type" value="Genomic_DNA"/>
</dbReference>
<dbReference type="AlphaFoldDB" id="A0A1Q4HL25"/>
<evidence type="ECO:0000313" key="1">
    <source>
        <dbReference type="EMBL" id="OPE55749.1"/>
    </source>
</evidence>
<reference evidence="2 4" key="2">
    <citation type="submission" date="2017-10" db="EMBL/GenBank/DDBJ databases">
        <title>The new phylogeny of genus Mycobacterium.</title>
        <authorList>
            <person name="Tortoli E."/>
            <person name="Trovato A."/>
            <person name="Cirillo D.M."/>
        </authorList>
    </citation>
    <scope>NUCLEOTIDE SEQUENCE [LARGE SCALE GENOMIC DNA]</scope>
    <source>
        <strain evidence="2 4">IP141170001</strain>
    </source>
</reference>
<reference evidence="1 3" key="1">
    <citation type="submission" date="2016-09" db="EMBL/GenBank/DDBJ databases">
        <title>genome sequences of unsequenced Mycobacteria.</title>
        <authorList>
            <person name="Greninger A.L."/>
            <person name="Jerome K.R."/>
            <person name="Mcnair B."/>
            <person name="Wallis C."/>
            <person name="Fang F."/>
        </authorList>
    </citation>
    <scope>NUCLEOTIDE SEQUENCE [LARGE SCALE GENOMIC DNA]</scope>
    <source>
        <strain evidence="1 3">BM1</strain>
    </source>
</reference>
<protein>
    <submittedName>
        <fullName evidence="2">Uncharacterized protein</fullName>
    </submittedName>
</protein>
<accession>A0A1Q4HL25</accession>
<dbReference type="Proteomes" id="UP000191039">
    <property type="component" value="Unassembled WGS sequence"/>
</dbReference>
<name>A0A1Q4HL25_9MYCO</name>
<dbReference type="RefSeq" id="WP_073853325.1">
    <property type="nucleotide sequence ID" value="NZ_BAAATC010000018.1"/>
</dbReference>
<sequence length="102" mass="11245">MTQGNAWTREHRENALAAISVVRELLGGGHDYGSEDAATETFEVMAQFDDVETEGEALARLMTGLGNVAAMLARRLEQADGVEWTQTLRDLERIVKEQPLAD</sequence>
<proteinExistence type="predicted"/>
<evidence type="ECO:0000313" key="2">
    <source>
        <dbReference type="EMBL" id="PEG56255.1"/>
    </source>
</evidence>
<evidence type="ECO:0000313" key="4">
    <source>
        <dbReference type="Proteomes" id="UP000220340"/>
    </source>
</evidence>
<evidence type="ECO:0000313" key="3">
    <source>
        <dbReference type="Proteomes" id="UP000191039"/>
    </source>
</evidence>
<comment type="caution">
    <text evidence="2">The sequence shown here is derived from an EMBL/GenBank/DDBJ whole genome shotgun (WGS) entry which is preliminary data.</text>
</comment>
<organism evidence="2 4">
    <name type="scientific">Mycolicibacterium diernhoferi</name>
    <dbReference type="NCBI Taxonomy" id="1801"/>
    <lineage>
        <taxon>Bacteria</taxon>
        <taxon>Bacillati</taxon>
        <taxon>Actinomycetota</taxon>
        <taxon>Actinomycetes</taxon>
        <taxon>Mycobacteriales</taxon>
        <taxon>Mycobacteriaceae</taxon>
        <taxon>Mycolicibacterium</taxon>
    </lineage>
</organism>
<gene>
    <name evidence="1" type="ORF">BV510_03385</name>
    <name evidence="2" type="ORF">CRI78_02490</name>
</gene>
<dbReference type="Proteomes" id="UP000220340">
    <property type="component" value="Unassembled WGS sequence"/>
</dbReference>
<dbReference type="EMBL" id="PDCR01000002">
    <property type="protein sequence ID" value="PEG56255.1"/>
    <property type="molecule type" value="Genomic_DNA"/>
</dbReference>
<keyword evidence="4" id="KW-1185">Reference proteome</keyword>
<dbReference type="STRING" id="1801.BRW64_00895"/>